<dbReference type="STRING" id="1385519.N801_10790"/>
<dbReference type="Proteomes" id="UP000030013">
    <property type="component" value="Unassembled WGS sequence"/>
</dbReference>
<accession>A0A0A0JTX2</accession>
<protein>
    <recommendedName>
        <fullName evidence="3">Glycosyltransferase 2-like domain-containing protein</fullName>
    </recommendedName>
</protein>
<organism evidence="1 2">
    <name type="scientific">Knoellia aerolata DSM 18566</name>
    <dbReference type="NCBI Taxonomy" id="1385519"/>
    <lineage>
        <taxon>Bacteria</taxon>
        <taxon>Bacillati</taxon>
        <taxon>Actinomycetota</taxon>
        <taxon>Actinomycetes</taxon>
        <taxon>Micrococcales</taxon>
        <taxon>Intrasporangiaceae</taxon>
        <taxon>Knoellia</taxon>
    </lineage>
</organism>
<dbReference type="AlphaFoldDB" id="A0A0A0JTX2"/>
<evidence type="ECO:0008006" key="3">
    <source>
        <dbReference type="Google" id="ProtNLM"/>
    </source>
</evidence>
<dbReference type="InterPro" id="IPR029044">
    <property type="entry name" value="Nucleotide-diphossugar_trans"/>
</dbReference>
<dbReference type="SUPFAM" id="SSF53448">
    <property type="entry name" value="Nucleotide-diphospho-sugar transferases"/>
    <property type="match status" value="1"/>
</dbReference>
<gene>
    <name evidence="1" type="ORF">N801_10790</name>
</gene>
<sequence>MGWDDNLGFYLNFERLLWAVPEDAEWIALSDQDDRWLPDKLEKLVPLLRTVSLATGQARVVSWPDGRVLLESTDRKVVPPEDLLFQNQVTGALSVFRRDLLDVALPFPRLHTVTQLHDHWLGICAGAVGGYAVRDEVVQDYVQHVGNIVGEVATHRGWTPAGFLRRIRELGDAYEGGHSIAQCARACQVQSYGWRRLIVETLSERVAELPPGIALARARLLLDGPARNTWEMLWHAARSSATSWWVVATFLPGIPYELVRRRATRRDAPTYSAAPH</sequence>
<keyword evidence="2" id="KW-1185">Reference proteome</keyword>
<name>A0A0A0JTX2_9MICO</name>
<dbReference type="eggNOG" id="COG0463">
    <property type="taxonomic scope" value="Bacteria"/>
</dbReference>
<comment type="caution">
    <text evidence="1">The sequence shown here is derived from an EMBL/GenBank/DDBJ whole genome shotgun (WGS) entry which is preliminary data.</text>
</comment>
<dbReference type="EMBL" id="AVPL01000029">
    <property type="protein sequence ID" value="KGN40865.1"/>
    <property type="molecule type" value="Genomic_DNA"/>
</dbReference>
<evidence type="ECO:0000313" key="1">
    <source>
        <dbReference type="EMBL" id="KGN40865.1"/>
    </source>
</evidence>
<proteinExistence type="predicted"/>
<evidence type="ECO:0000313" key="2">
    <source>
        <dbReference type="Proteomes" id="UP000030013"/>
    </source>
</evidence>
<reference evidence="1 2" key="1">
    <citation type="submission" date="2013-08" db="EMBL/GenBank/DDBJ databases">
        <title>The genome sequence of Knoellia aerolata.</title>
        <authorList>
            <person name="Zhu W."/>
            <person name="Wang G."/>
        </authorList>
    </citation>
    <scope>NUCLEOTIDE SEQUENCE [LARGE SCALE GENOMIC DNA]</scope>
    <source>
        <strain evidence="1 2">DSM 18566</strain>
    </source>
</reference>
<dbReference type="Gene3D" id="3.90.550.10">
    <property type="entry name" value="Spore Coat Polysaccharide Biosynthesis Protein SpsA, Chain A"/>
    <property type="match status" value="1"/>
</dbReference>